<reference evidence="1" key="2">
    <citation type="submission" date="2025-09" db="UniProtKB">
        <authorList>
            <consortium name="EnsemblPlants"/>
        </authorList>
    </citation>
    <scope>IDENTIFICATION</scope>
</reference>
<keyword evidence="2" id="KW-1185">Reference proteome</keyword>
<protein>
    <submittedName>
        <fullName evidence="1">Uncharacterized protein</fullName>
    </submittedName>
</protein>
<proteinExistence type="predicted"/>
<dbReference type="Proteomes" id="UP001732700">
    <property type="component" value="Chromosome 4C"/>
</dbReference>
<name>A0ACD5WPU9_AVESA</name>
<accession>A0ACD5WPU9</accession>
<dbReference type="EnsemblPlants" id="AVESA.00010b.r2.4CG1254610.1">
    <property type="protein sequence ID" value="AVESA.00010b.r2.4CG1254610.1.CDS"/>
    <property type="gene ID" value="AVESA.00010b.r2.4CG1254610"/>
</dbReference>
<reference evidence="1" key="1">
    <citation type="submission" date="2021-05" db="EMBL/GenBank/DDBJ databases">
        <authorList>
            <person name="Scholz U."/>
            <person name="Mascher M."/>
            <person name="Fiebig A."/>
        </authorList>
    </citation>
    <scope>NUCLEOTIDE SEQUENCE [LARGE SCALE GENOMIC DNA]</scope>
</reference>
<evidence type="ECO:0000313" key="2">
    <source>
        <dbReference type="Proteomes" id="UP001732700"/>
    </source>
</evidence>
<organism evidence="1 2">
    <name type="scientific">Avena sativa</name>
    <name type="common">Oat</name>
    <dbReference type="NCBI Taxonomy" id="4498"/>
    <lineage>
        <taxon>Eukaryota</taxon>
        <taxon>Viridiplantae</taxon>
        <taxon>Streptophyta</taxon>
        <taxon>Embryophyta</taxon>
        <taxon>Tracheophyta</taxon>
        <taxon>Spermatophyta</taxon>
        <taxon>Magnoliopsida</taxon>
        <taxon>Liliopsida</taxon>
        <taxon>Poales</taxon>
        <taxon>Poaceae</taxon>
        <taxon>BOP clade</taxon>
        <taxon>Pooideae</taxon>
        <taxon>Poodae</taxon>
        <taxon>Poeae</taxon>
        <taxon>Poeae Chloroplast Group 1 (Aveneae type)</taxon>
        <taxon>Aveninae</taxon>
        <taxon>Avena</taxon>
    </lineage>
</organism>
<sequence length="934" mass="106391">MKQVRELAYDAEDCIDIFVLRISCVPRSPRMLGAARARHLIVTLRARRRLAADIQALRARAVAIAERRLRYSIDGQALQPSVSFGATASFARVLGGRASSANDPSQFVGIKDQVDSLSEKVKSVEMTTSDNQPDRRVKVFFIVGFGGLGKTTLAEEVRRNLKEEFTCQAIVSVSQAFHASKDMDGLLGRIHQQVIMEKKEEIASTTTLNQDLKEKRYLIVIDDVWTISDCDAIRSKLRENNNSSRIIVTTRIESVAKTCIPTSAWGHYIHRVEPLKPEDSKRLFIDRVFGQSSLGQSQVPTRAPGVVELTITGVKTLLYHSVSGALSKIVPWVFGHVPRTEASLLIDLAPSQASVCPEELREAMDEILRKCGGLPLAIVSIASLLASYYKSPRRLDMWRRICNSIAGSQMESNPTLEGMRQLIALSYNHLPHHLKPCVMYLSIFPEDYMVNKERLLNRWIAEGLIPEKRRLTLQEVAEDYFEELLSRNMIKPGGVTYDDQVTECSVHDMMLEVIVSKALEANFVSLVGGLCGGTSYDTVRRLSIQGELLDSSSSVEEMSFRHVRSLSSFCPEIKGNLLDRRLPEFTLLRVLDLQGCKEMRNHHLKHICRMFLLRFLNLNDTDITELPTEIGDLRHLQTLWLHDTLLDRVPESLIHLEKLEDLSFWNRNDWDKYASLPLGLRKMKALRVMPRQELHEGDAELAKEVGDLVQLQKININLQCTDCWDKPVLKELGISIGKLRSLRELGIEDMSLTYANNLRFLQHLPSPPQLLRKLKIGGQMDRIPHWVESLTHLVSIEFWWINMPGDEIYGVLHKLPNLLRISLDRGCCNEEELVARTTSVFPVLKVLEFHRNELPKVIRFEKQSMENLTRLRVCFDDEHRRLTGVENLIRLQEVVLVGKRNITALHDAMDQMKTESQSREESKQFKIIVTYTSD</sequence>
<evidence type="ECO:0000313" key="1">
    <source>
        <dbReference type="EnsemblPlants" id="AVESA.00010b.r2.4CG1254610.1.CDS"/>
    </source>
</evidence>